<accession>H8GIN3</accession>
<dbReference type="RefSeq" id="WP_005370651.1">
    <property type="nucleotide sequence ID" value="NZ_CM001475.1"/>
</dbReference>
<dbReference type="Gene3D" id="2.130.10.10">
    <property type="entry name" value="YVTN repeat-like/Quinoprotein amine dehydrogenase"/>
    <property type="match status" value="1"/>
</dbReference>
<evidence type="ECO:0000313" key="1">
    <source>
        <dbReference type="EMBL" id="EIC29060.1"/>
    </source>
</evidence>
<reference evidence="1 2" key="1">
    <citation type="journal article" date="2013" name="Genome Announc.">
        <title>Genome Sequence of the Obligate Gammaproteobacterial Methanotroph Methylomicrobium album Strain BG8.</title>
        <authorList>
            <person name="Kits K.D."/>
            <person name="Kalyuzhnaya M.G."/>
            <person name="Klotz M.G."/>
            <person name="Jetten M.S."/>
            <person name="Op den Camp H.J."/>
            <person name="Vuilleumier S."/>
            <person name="Bringel F."/>
            <person name="Dispirito A.A."/>
            <person name="Murrell J.C."/>
            <person name="Bruce D."/>
            <person name="Cheng J.F."/>
            <person name="Copeland A."/>
            <person name="Goodwin L."/>
            <person name="Hauser L."/>
            <person name="Lajus A."/>
            <person name="Land M.L."/>
            <person name="Lapidus A."/>
            <person name="Lucas S."/>
            <person name="Medigue C."/>
            <person name="Pitluck S."/>
            <person name="Woyke T."/>
            <person name="Zeytun A."/>
            <person name="Stein L.Y."/>
        </authorList>
    </citation>
    <scope>NUCLEOTIDE SEQUENCE [LARGE SCALE GENOMIC DNA]</scope>
    <source>
        <strain evidence="1 2">BG8</strain>
    </source>
</reference>
<dbReference type="HOGENOM" id="CLU_920730_0_0_6"/>
<dbReference type="eggNOG" id="ENOG5031N6B">
    <property type="taxonomic scope" value="Bacteria"/>
</dbReference>
<dbReference type="InterPro" id="IPR015943">
    <property type="entry name" value="WD40/YVTN_repeat-like_dom_sf"/>
</dbReference>
<name>H8GIN3_METAL</name>
<protein>
    <submittedName>
        <fullName evidence="1">Uncharacterized protein</fullName>
    </submittedName>
</protein>
<organism evidence="1 2">
    <name type="scientific">Methylomicrobium album BG8</name>
    <dbReference type="NCBI Taxonomy" id="686340"/>
    <lineage>
        <taxon>Bacteria</taxon>
        <taxon>Pseudomonadati</taxon>
        <taxon>Pseudomonadota</taxon>
        <taxon>Gammaproteobacteria</taxon>
        <taxon>Methylococcales</taxon>
        <taxon>Methylococcaceae</taxon>
        <taxon>Methylomicrobium</taxon>
    </lineage>
</organism>
<sequence length="302" mass="32649">MPTGNGQVDLSRRDYANTLIRLKPGLAFDPGCDVQLCTDFDPQNPDNACMASCKNLFIPRLAAHNPPLQPASGDCDGKSYADCLAWMDYDLGANAPVKVALQDGRSVLVQPGKDGGVSLLDAEHLGTQYDRLQIADVCGTAADPCKIPWMGMIVTQPVVSYAADVPVVVVPTFVPDKTHPAGLVALKIVSENGTPKFARFWQFPAPESPEAKQRFRAHPSLPVISKLPQSGEEIVWIIDIGQHGTLYGIRIRDGKRLAEVSLRGTGRPLSAPVIHQNYLYAASSQPNTQQALVEGFRIDAEP</sequence>
<dbReference type="STRING" id="686340.Metal_1259"/>
<dbReference type="AlphaFoldDB" id="H8GIN3"/>
<dbReference type="Proteomes" id="UP000005090">
    <property type="component" value="Chromosome"/>
</dbReference>
<dbReference type="EMBL" id="CM001475">
    <property type="protein sequence ID" value="EIC29060.1"/>
    <property type="molecule type" value="Genomic_DNA"/>
</dbReference>
<gene>
    <name evidence="1" type="ORF">Metal_1259</name>
</gene>
<proteinExistence type="predicted"/>
<evidence type="ECO:0000313" key="2">
    <source>
        <dbReference type="Proteomes" id="UP000005090"/>
    </source>
</evidence>
<keyword evidence="2" id="KW-1185">Reference proteome</keyword>